<keyword evidence="2 3" id="KW-0732">Signal</keyword>
<dbReference type="OMA" id="CKFLTME"/>
<dbReference type="Pfam" id="PF11938">
    <property type="entry name" value="DUF3456"/>
    <property type="match status" value="1"/>
</dbReference>
<dbReference type="STRING" id="32264.T1KFJ8"/>
<comment type="similarity">
    <text evidence="1">Belongs to the canopy family.</text>
</comment>
<feature type="domain" description="DUF3456" evidence="4">
    <location>
        <begin position="41"/>
        <end position="190"/>
    </location>
</feature>
<accession>T1KFJ8</accession>
<reference evidence="6" key="1">
    <citation type="submission" date="2011-08" db="EMBL/GenBank/DDBJ databases">
        <authorList>
            <person name="Rombauts S."/>
        </authorList>
    </citation>
    <scope>NUCLEOTIDE SEQUENCE</scope>
    <source>
        <strain evidence="6">London</strain>
    </source>
</reference>
<dbReference type="EnsemblMetazoa" id="tetur10g03390.1">
    <property type="protein sequence ID" value="tetur10g03390.1"/>
    <property type="gene ID" value="tetur10g03390"/>
</dbReference>
<dbReference type="eggNOG" id="KOG4052">
    <property type="taxonomic scope" value="Eukaryota"/>
</dbReference>
<evidence type="ECO:0000256" key="1">
    <source>
        <dbReference type="ARBA" id="ARBA00007285"/>
    </source>
</evidence>
<evidence type="ECO:0000256" key="2">
    <source>
        <dbReference type="ARBA" id="ARBA00022729"/>
    </source>
</evidence>
<dbReference type="AlphaFoldDB" id="T1KFJ8"/>
<dbReference type="HOGENOM" id="CLU_078068_0_1_1"/>
<dbReference type="PANTHER" id="PTHR15382">
    <property type="entry name" value="CTG4A-RELATED"/>
    <property type="match status" value="1"/>
</dbReference>
<protein>
    <recommendedName>
        <fullName evidence="4">DUF3456 domain-containing protein</fullName>
    </recommendedName>
</protein>
<feature type="signal peptide" evidence="3">
    <location>
        <begin position="1"/>
        <end position="26"/>
    </location>
</feature>
<dbReference type="Proteomes" id="UP000015104">
    <property type="component" value="Unassembled WGS sequence"/>
</dbReference>
<name>T1KFJ8_TETUR</name>
<dbReference type="OrthoDB" id="6020060at2759"/>
<evidence type="ECO:0000313" key="6">
    <source>
        <dbReference type="Proteomes" id="UP000015104"/>
    </source>
</evidence>
<dbReference type="EMBL" id="CAEY01000037">
    <property type="status" value="NOT_ANNOTATED_CDS"/>
    <property type="molecule type" value="Genomic_DNA"/>
</dbReference>
<evidence type="ECO:0000259" key="4">
    <source>
        <dbReference type="Pfam" id="PF11938"/>
    </source>
</evidence>
<dbReference type="KEGG" id="tut:107363451"/>
<reference evidence="5" key="2">
    <citation type="submission" date="2015-06" db="UniProtKB">
        <authorList>
            <consortium name="EnsemblMetazoa"/>
        </authorList>
    </citation>
    <scope>IDENTIFICATION</scope>
</reference>
<proteinExistence type="inferred from homology"/>
<evidence type="ECO:0000256" key="3">
    <source>
        <dbReference type="SAM" id="SignalP"/>
    </source>
</evidence>
<evidence type="ECO:0000313" key="5">
    <source>
        <dbReference type="EnsemblMetazoa" id="tetur10g03390.1"/>
    </source>
</evidence>
<dbReference type="InterPro" id="IPR021852">
    <property type="entry name" value="DUF3456"/>
</dbReference>
<organism evidence="5 6">
    <name type="scientific">Tetranychus urticae</name>
    <name type="common">Two-spotted spider mite</name>
    <dbReference type="NCBI Taxonomy" id="32264"/>
    <lineage>
        <taxon>Eukaryota</taxon>
        <taxon>Metazoa</taxon>
        <taxon>Ecdysozoa</taxon>
        <taxon>Arthropoda</taxon>
        <taxon>Chelicerata</taxon>
        <taxon>Arachnida</taxon>
        <taxon>Acari</taxon>
        <taxon>Acariformes</taxon>
        <taxon>Trombidiformes</taxon>
        <taxon>Prostigmata</taxon>
        <taxon>Eleutherengona</taxon>
        <taxon>Raphignathae</taxon>
        <taxon>Tetranychoidea</taxon>
        <taxon>Tetranychidae</taxon>
        <taxon>Tetranychus</taxon>
    </lineage>
</organism>
<dbReference type="PANTHER" id="PTHR15382:SF8">
    <property type="entry name" value="CANOPY B"/>
    <property type="match status" value="1"/>
</dbReference>
<feature type="chain" id="PRO_5004580652" description="DUF3456 domain-containing protein" evidence="3">
    <location>
        <begin position="27"/>
        <end position="219"/>
    </location>
</feature>
<sequence>MTSLGNLISVNLFSLIFINLICIAQLENELEDEHGVKYASQCEACKYFVTELEERLKETGKSHDVIEVGYSIDSKQKKRKKYQQSELRLVESLDGICERLLEYNIHKERKDSTRFAKGMSQTFQTLHGLVEKGVKVDLGIPYELWDKPSAEVTNLKTQCELLLEKHEDDVEDWYWNHQDESLTKFLCIDRALRKGDSSCIFEGKETSTEELESSSKDEL</sequence>
<keyword evidence="6" id="KW-1185">Reference proteome</keyword>
<gene>
    <name evidence="5" type="primary">107363451</name>
</gene>